<evidence type="ECO:0000313" key="2">
    <source>
        <dbReference type="Proteomes" id="UP000182894"/>
    </source>
</evidence>
<proteinExistence type="predicted"/>
<dbReference type="AlphaFoldDB" id="A0A1G7VL17"/>
<protein>
    <submittedName>
        <fullName evidence="1">Uncharacterized protein</fullName>
    </submittedName>
</protein>
<organism evidence="1 2">
    <name type="scientific">Pseudomonas abietaniphila</name>
    <dbReference type="NCBI Taxonomy" id="89065"/>
    <lineage>
        <taxon>Bacteria</taxon>
        <taxon>Pseudomonadati</taxon>
        <taxon>Pseudomonadota</taxon>
        <taxon>Gammaproteobacteria</taxon>
        <taxon>Pseudomonadales</taxon>
        <taxon>Pseudomonadaceae</taxon>
        <taxon>Pseudomonas</taxon>
    </lineage>
</organism>
<gene>
    <name evidence="1" type="ORF">SAMN05216605_102539</name>
</gene>
<reference evidence="2" key="1">
    <citation type="submission" date="2016-10" db="EMBL/GenBank/DDBJ databases">
        <authorList>
            <person name="Varghese N."/>
            <person name="Submissions S."/>
        </authorList>
    </citation>
    <scope>NUCLEOTIDE SEQUENCE [LARGE SCALE GENOMIC DNA]</scope>
    <source>
        <strain evidence="2">ATCC 700689</strain>
    </source>
</reference>
<dbReference type="RefSeq" id="WP_074751046.1">
    <property type="nucleotide sequence ID" value="NZ_FNCO01000002.1"/>
</dbReference>
<accession>A0A1G7VL17</accession>
<sequence length="111" mass="12173">MIAFLAPVPPEVAAGLSTLTFLTGWIFARFKTKPLRAFWVGTEDVYAARSESHALKLATDDGAKFLTLDDIDEVCGLPLYYPMPDEAETGQTLAQLLRKTRTPGWIATARG</sequence>
<evidence type="ECO:0000313" key="1">
    <source>
        <dbReference type="EMBL" id="SDG60506.1"/>
    </source>
</evidence>
<dbReference type="OrthoDB" id="7041292at2"/>
<dbReference type="EMBL" id="FNCO01000002">
    <property type="protein sequence ID" value="SDG60506.1"/>
    <property type="molecule type" value="Genomic_DNA"/>
</dbReference>
<dbReference type="Proteomes" id="UP000182894">
    <property type="component" value="Unassembled WGS sequence"/>
</dbReference>
<name>A0A1G7VL17_9PSED</name>
<keyword evidence="2" id="KW-1185">Reference proteome</keyword>